<feature type="domain" description="Beta galactosidase small chain/" evidence="14">
    <location>
        <begin position="740"/>
        <end position="881"/>
    </location>
</feature>
<gene>
    <name evidence="16" type="ORF">J7I42_27465</name>
</gene>
<comment type="caution">
    <text evidence="16">The sequence shown here is derived from an EMBL/GenBank/DDBJ whole genome shotgun (WGS) entry which is preliminary data.</text>
</comment>
<feature type="domain" description="Glycoside hydrolase family 2 immunoglobulin-like beta-sandwich" evidence="11">
    <location>
        <begin position="231"/>
        <end position="309"/>
    </location>
</feature>
<dbReference type="SUPFAM" id="SSF74650">
    <property type="entry name" value="Galactose mutarotase-like"/>
    <property type="match status" value="1"/>
</dbReference>
<dbReference type="InterPro" id="IPR036156">
    <property type="entry name" value="Beta-gal/glucu_dom_sf"/>
</dbReference>
<dbReference type="EMBL" id="JAGHKO010000011">
    <property type="protein sequence ID" value="MBO9204056.1"/>
    <property type="molecule type" value="Genomic_DNA"/>
</dbReference>
<dbReference type="Pfam" id="PF00703">
    <property type="entry name" value="Glyco_hydro_2"/>
    <property type="match status" value="1"/>
</dbReference>
<dbReference type="InterPro" id="IPR008979">
    <property type="entry name" value="Galactose-bd-like_sf"/>
</dbReference>
<evidence type="ECO:0000256" key="10">
    <source>
        <dbReference type="SAM" id="SignalP"/>
    </source>
</evidence>
<evidence type="ECO:0000256" key="9">
    <source>
        <dbReference type="ARBA" id="ARBA00032230"/>
    </source>
</evidence>
<dbReference type="EC" id="3.2.1.23" evidence="5"/>
<protein>
    <recommendedName>
        <fullName evidence="5">beta-galactosidase</fullName>
        <ecNumber evidence="5">3.2.1.23</ecNumber>
    </recommendedName>
    <alternativeName>
        <fullName evidence="9">Lactase</fullName>
    </alternativeName>
</protein>
<evidence type="ECO:0000256" key="1">
    <source>
        <dbReference type="ARBA" id="ARBA00001412"/>
    </source>
</evidence>
<evidence type="ECO:0000259" key="13">
    <source>
        <dbReference type="Pfam" id="PF02837"/>
    </source>
</evidence>
<dbReference type="GO" id="GO:0016787">
    <property type="term" value="F:hydrolase activity"/>
    <property type="evidence" value="ECO:0007669"/>
    <property type="project" value="UniProtKB-KW"/>
</dbReference>
<name>A0ABS3Z3T8_9BACT</name>
<evidence type="ECO:0000256" key="5">
    <source>
        <dbReference type="ARBA" id="ARBA00012756"/>
    </source>
</evidence>
<comment type="subunit">
    <text evidence="4">Monomer.</text>
</comment>
<feature type="domain" description="Glycosyl hydrolases family 2 sugar binding" evidence="13">
    <location>
        <begin position="74"/>
        <end position="207"/>
    </location>
</feature>
<keyword evidence="7" id="KW-0106">Calcium</keyword>
<dbReference type="InterPro" id="IPR013783">
    <property type="entry name" value="Ig-like_fold"/>
</dbReference>
<evidence type="ECO:0000313" key="16">
    <source>
        <dbReference type="EMBL" id="MBO9204056.1"/>
    </source>
</evidence>
<dbReference type="InterPro" id="IPR032312">
    <property type="entry name" value="LacZ_4"/>
</dbReference>
<dbReference type="SUPFAM" id="SSF51445">
    <property type="entry name" value="(Trans)glycosidases"/>
    <property type="match status" value="1"/>
</dbReference>
<dbReference type="Pfam" id="PF02836">
    <property type="entry name" value="Glyco_hydro_2_C"/>
    <property type="match status" value="1"/>
</dbReference>
<dbReference type="SUPFAM" id="SSF49785">
    <property type="entry name" value="Galactose-binding domain-like"/>
    <property type="match status" value="1"/>
</dbReference>
<sequence length="945" mass="106229">MNKYKQRTATMEMKPTIKTNFLKGLALVVGFQLAAFGSANAQSTEIQYLSGTGSDKTVNWQFFCTAGRNSGKWTTIAVPSNWEQQGFGKYNYGHDKDSVRGKEQGLYKYNFNVPANWQGKTINIVFEGSMTDTEVKINGKSAGETHQGSFYSFSYDITKLLKFGKKNLLEVTVSKHSGNESVNWAERHGDYWIFGGIFRPVFLQALPVEHIAQVALDGKANGAFAANVKVAAVSQVDEVSAQLFTMDGKKVGDAFSAKIKSGDTLAALKTSVAAPATWTPEFPNRYKVEFTLLSKGKPVHTVQEKFGFRTIEVRERDGIYLNGVKIKFKGVCRHSFWPTTARAMNETRSLEDVLMMKDMNMNAVRMSHYPPDAHFLNTCDSLGLMVLDELGGWHKAYDTQVGSKLVHEMIAHDVNHPSIVIWDNGNEGGHNFELDHWFDELDIQHRPLIHPWQVFRQFDTQHYINYDYGNETHLHGHQIVFPTEFLHGLYDGGLGAGLEDYWELMWRHPRSAGGFLWVFADEGIARKDKNDSIDNDGNHAPDGIVGPYHEKEGSYYTIKEVWAPVHFELKDITPAFNGQFNVENRYHFTNLNQCRFTFKLASLQNGSKDTAVGTVNVPGITPGTSGTITCNLPANWQQYSVIYVTAYDVTGHEIYTWSWPIKLPAAVAKNIIKLEGNATVNVADKDSLIIATAGDVTITFNKRTGLLQTVQNGKGAIPLSNGPLLCEGETGFIKWNTRKDGNNQIIAAEFQKKSLCQLLEWTIFPSGWVKMQVKYFPKEYETSLVGINFSFPESIVKSVQWMGVGPYRVWKNRMKGGTLNVWNKDYNNTSTGEGKLIYPEFKGYYSNLYWMKLNTTGQPLTVVCANEDVFLRLFTPKFSVTSFNTAPAFPDGDLSFMHGISPIGTKSQKAENMGPMGKKHMFYDYGKDPMYAKDITLFFDFSGKE</sequence>
<accession>A0ABS3Z3T8</accession>
<dbReference type="PANTHER" id="PTHR46323">
    <property type="entry name" value="BETA-GALACTOSIDASE"/>
    <property type="match status" value="1"/>
</dbReference>
<dbReference type="Pfam" id="PF02929">
    <property type="entry name" value="Bgal_small_N"/>
    <property type="match status" value="1"/>
</dbReference>
<dbReference type="InterPro" id="IPR011013">
    <property type="entry name" value="Gal_mutarotase_sf_dom"/>
</dbReference>
<evidence type="ECO:0000256" key="7">
    <source>
        <dbReference type="ARBA" id="ARBA00022837"/>
    </source>
</evidence>
<feature type="chain" id="PRO_5045211117" description="beta-galactosidase" evidence="10">
    <location>
        <begin position="42"/>
        <end position="945"/>
    </location>
</feature>
<evidence type="ECO:0000256" key="4">
    <source>
        <dbReference type="ARBA" id="ARBA00011245"/>
    </source>
</evidence>
<dbReference type="InterPro" id="IPR004199">
    <property type="entry name" value="B-gal_small/dom_5"/>
</dbReference>
<dbReference type="PANTHER" id="PTHR46323:SF2">
    <property type="entry name" value="BETA-GALACTOSIDASE"/>
    <property type="match status" value="1"/>
</dbReference>
<feature type="domain" description="Glycoside hydrolase family 2 catalytic" evidence="12">
    <location>
        <begin position="312"/>
        <end position="530"/>
    </location>
</feature>
<reference evidence="16 17" key="1">
    <citation type="submission" date="2021-03" db="EMBL/GenBank/DDBJ databases">
        <title>Assistant Professor.</title>
        <authorList>
            <person name="Huq M.A."/>
        </authorList>
    </citation>
    <scope>NUCLEOTIDE SEQUENCE [LARGE SCALE GENOMIC DNA]</scope>
    <source>
        <strain evidence="16 17">MAH-29</strain>
    </source>
</reference>
<evidence type="ECO:0000259" key="11">
    <source>
        <dbReference type="Pfam" id="PF00703"/>
    </source>
</evidence>
<organism evidence="16 17">
    <name type="scientific">Niastella soli</name>
    <dbReference type="NCBI Taxonomy" id="2821487"/>
    <lineage>
        <taxon>Bacteria</taxon>
        <taxon>Pseudomonadati</taxon>
        <taxon>Bacteroidota</taxon>
        <taxon>Chitinophagia</taxon>
        <taxon>Chitinophagales</taxon>
        <taxon>Chitinophagaceae</taxon>
        <taxon>Niastella</taxon>
    </lineage>
</organism>
<dbReference type="Gene3D" id="2.60.120.260">
    <property type="entry name" value="Galactose-binding domain-like"/>
    <property type="match status" value="1"/>
</dbReference>
<dbReference type="InterPro" id="IPR006103">
    <property type="entry name" value="Glyco_hydro_2_cat"/>
</dbReference>
<comment type="similarity">
    <text evidence="3">Belongs to the glycosyl hydrolase 2 family.</text>
</comment>
<keyword evidence="17" id="KW-1185">Reference proteome</keyword>
<evidence type="ECO:0000256" key="6">
    <source>
        <dbReference type="ARBA" id="ARBA00022801"/>
    </source>
</evidence>
<feature type="domain" description="Beta-galactosidase" evidence="15">
    <location>
        <begin position="580"/>
        <end position="635"/>
    </location>
</feature>
<evidence type="ECO:0000259" key="14">
    <source>
        <dbReference type="Pfam" id="PF02929"/>
    </source>
</evidence>
<dbReference type="InterPro" id="IPR006104">
    <property type="entry name" value="Glyco_hydro_2_N"/>
</dbReference>
<dbReference type="Gene3D" id="3.20.20.80">
    <property type="entry name" value="Glycosidases"/>
    <property type="match status" value="1"/>
</dbReference>
<dbReference type="PRINTS" id="PR00132">
    <property type="entry name" value="GLHYDRLASE2"/>
</dbReference>
<dbReference type="Pfam" id="PF16353">
    <property type="entry name" value="LacZ_4"/>
    <property type="match status" value="1"/>
</dbReference>
<dbReference type="InterPro" id="IPR014718">
    <property type="entry name" value="GH-type_carb-bd"/>
</dbReference>
<proteinExistence type="inferred from homology"/>
<dbReference type="Gene3D" id="2.70.98.10">
    <property type="match status" value="1"/>
</dbReference>
<evidence type="ECO:0000313" key="17">
    <source>
        <dbReference type="Proteomes" id="UP000677244"/>
    </source>
</evidence>
<evidence type="ECO:0000256" key="2">
    <source>
        <dbReference type="ARBA" id="ARBA00001913"/>
    </source>
</evidence>
<dbReference type="Pfam" id="PF02837">
    <property type="entry name" value="Glyco_hydro_2_N"/>
    <property type="match status" value="1"/>
</dbReference>
<evidence type="ECO:0000256" key="8">
    <source>
        <dbReference type="ARBA" id="ARBA00023295"/>
    </source>
</evidence>
<evidence type="ECO:0000256" key="3">
    <source>
        <dbReference type="ARBA" id="ARBA00007401"/>
    </source>
</evidence>
<dbReference type="Proteomes" id="UP000677244">
    <property type="component" value="Unassembled WGS sequence"/>
</dbReference>
<dbReference type="InterPro" id="IPR006102">
    <property type="entry name" value="Ig-like_GH2"/>
</dbReference>
<keyword evidence="8" id="KW-0326">Glycosidase</keyword>
<comment type="cofactor">
    <cofactor evidence="2">
        <name>Ca(2+)</name>
        <dbReference type="ChEBI" id="CHEBI:29108"/>
    </cofactor>
</comment>
<keyword evidence="6 16" id="KW-0378">Hydrolase</keyword>
<evidence type="ECO:0000259" key="12">
    <source>
        <dbReference type="Pfam" id="PF02836"/>
    </source>
</evidence>
<feature type="signal peptide" evidence="10">
    <location>
        <begin position="1"/>
        <end position="41"/>
    </location>
</feature>
<dbReference type="SUPFAM" id="SSF49303">
    <property type="entry name" value="beta-Galactosidase/glucuronidase domain"/>
    <property type="match status" value="2"/>
</dbReference>
<dbReference type="InterPro" id="IPR050347">
    <property type="entry name" value="Bact_Beta-galactosidase"/>
</dbReference>
<evidence type="ECO:0000259" key="15">
    <source>
        <dbReference type="Pfam" id="PF16353"/>
    </source>
</evidence>
<dbReference type="InterPro" id="IPR017853">
    <property type="entry name" value="GH"/>
</dbReference>
<dbReference type="InterPro" id="IPR006101">
    <property type="entry name" value="Glyco_hydro_2"/>
</dbReference>
<dbReference type="Gene3D" id="2.60.40.10">
    <property type="entry name" value="Immunoglobulins"/>
    <property type="match status" value="2"/>
</dbReference>
<keyword evidence="10" id="KW-0732">Signal</keyword>
<comment type="catalytic activity">
    <reaction evidence="1">
        <text>Hydrolysis of terminal non-reducing beta-D-galactose residues in beta-D-galactosides.</text>
        <dbReference type="EC" id="3.2.1.23"/>
    </reaction>
</comment>